<dbReference type="InterPro" id="IPR001650">
    <property type="entry name" value="Helicase_C-like"/>
</dbReference>
<evidence type="ECO:0000256" key="6">
    <source>
        <dbReference type="ARBA" id="ARBA00022806"/>
    </source>
</evidence>
<dbReference type="NCBIfam" id="TIGR00643">
    <property type="entry name" value="recG"/>
    <property type="match status" value="1"/>
</dbReference>
<evidence type="ECO:0000259" key="17">
    <source>
        <dbReference type="PROSITE" id="PS51194"/>
    </source>
</evidence>
<dbReference type="EMBL" id="JAAGVY010000018">
    <property type="protein sequence ID" value="NEN24010.1"/>
    <property type="molecule type" value="Genomic_DNA"/>
</dbReference>
<dbReference type="InterPro" id="IPR033454">
    <property type="entry name" value="RecG_wedge"/>
</dbReference>
<reference evidence="18 19" key="1">
    <citation type="submission" date="2020-02" db="EMBL/GenBank/DDBJ databases">
        <title>Out from the shadows clarifying the taxonomy of the family Cryomorphaceae and related taxa by utilizing the GTDB taxonomic framework.</title>
        <authorList>
            <person name="Bowman J.P."/>
        </authorList>
    </citation>
    <scope>NUCLEOTIDE SEQUENCE [LARGE SCALE GENOMIC DNA]</scope>
    <source>
        <strain evidence="18 19">QSSC 1-22</strain>
    </source>
</reference>
<sequence length="714" mass="80969">MRLFLFLPIQGSLLVLTSFLNNSLEFIKGAGTVKAELLAAELGIRTVGDMLEHYPFRYVDRSQIMTLADLRSLNDFGQVRGILGPLREEGTNVKKRLRGSFTDSTGSIELIWFKGVKWMKENLLPGNEYMLYGKVTNFMSNLNVVHPELERIIDSRIPQGYLQPIYSTTEKLTKRGLSSKGIEKIIENIISRPELAVEETLPDYLRESLVLVPKKKAIIDIHRPKSQADINQASRRLKFEELFYIQLELLLKKELRSKQVSGFTFENVGDYFNTFYEKHLPFELTNAQKRVLREVRRDMKSGTQMNRLLQGDVGSGKTIVAALAALIAIDNGFQACIMAPTEILAGQHYQTISELLGEMNIKIDLLTGSVKTKRRREIDEACTSGELHILIGTHALLEDKVTFKNLGLAIIDEQHRFGVAQRAKLWKKNTRPPHILVMTATPIPRTLSMTLYGDLDVSVIDELPPGRKDVQTMHVKDNARLRIFGFMEDQIRRGRQIYVVYPLIEESKVLDLKDLMDGYESIARRFPTPKYQISIVHGRMKPADKDFEMNRFVKGETQIMVATTVIEVGVNVPNASVMIIESAQRFGLSQLHQLRGRVGRGAEQSYCVLATDVKLSSEARLRMKTMCETNDGFRIAEVDLNLRGPGDLMGTQQSGIVGLKLADLVTDVKVLQYARNTVMDILEEDPNLKLEKHLPVRKKAIDIMKNKPNWSRIS</sequence>
<evidence type="ECO:0000256" key="3">
    <source>
        <dbReference type="ARBA" id="ARBA00022741"/>
    </source>
</evidence>
<evidence type="ECO:0000256" key="14">
    <source>
        <dbReference type="ARBA" id="ARBA00048988"/>
    </source>
</evidence>
<evidence type="ECO:0000256" key="9">
    <source>
        <dbReference type="ARBA" id="ARBA00023172"/>
    </source>
</evidence>
<dbReference type="GO" id="GO:0006281">
    <property type="term" value="P:DNA repair"/>
    <property type="evidence" value="ECO:0007669"/>
    <property type="project" value="UniProtKB-UniRule"/>
</dbReference>
<dbReference type="InterPro" id="IPR012340">
    <property type="entry name" value="NA-bd_OB-fold"/>
</dbReference>
<dbReference type="InterPro" id="IPR011545">
    <property type="entry name" value="DEAD/DEAH_box_helicase_dom"/>
</dbReference>
<evidence type="ECO:0000256" key="10">
    <source>
        <dbReference type="ARBA" id="ARBA00023204"/>
    </source>
</evidence>
<dbReference type="SMART" id="SM00487">
    <property type="entry name" value="DEXDc"/>
    <property type="match status" value="1"/>
</dbReference>
<dbReference type="Pfam" id="PF00270">
    <property type="entry name" value="DEAD"/>
    <property type="match status" value="1"/>
</dbReference>
<evidence type="ECO:0000256" key="4">
    <source>
        <dbReference type="ARBA" id="ARBA00022763"/>
    </source>
</evidence>
<dbReference type="Pfam" id="PF17191">
    <property type="entry name" value="RecG_wedge"/>
    <property type="match status" value="1"/>
</dbReference>
<dbReference type="Gene3D" id="2.40.50.140">
    <property type="entry name" value="Nucleic acid-binding proteins"/>
    <property type="match status" value="1"/>
</dbReference>
<evidence type="ECO:0000259" key="16">
    <source>
        <dbReference type="PROSITE" id="PS51192"/>
    </source>
</evidence>
<keyword evidence="11" id="KW-0413">Isomerase</keyword>
<dbReference type="Pfam" id="PF00271">
    <property type="entry name" value="Helicase_C"/>
    <property type="match status" value="1"/>
</dbReference>
<dbReference type="InterPro" id="IPR004609">
    <property type="entry name" value="ATP-dep_DNA_helicase_RecG"/>
</dbReference>
<dbReference type="SMART" id="SM00490">
    <property type="entry name" value="HELICc"/>
    <property type="match status" value="1"/>
</dbReference>
<comment type="catalytic activity">
    <reaction evidence="12 15">
        <text>Couples ATP hydrolysis with the unwinding of duplex DNA by translocating in the 3'-5' direction.</text>
        <dbReference type="EC" id="5.6.2.4"/>
    </reaction>
</comment>
<dbReference type="GO" id="GO:0006310">
    <property type="term" value="P:DNA recombination"/>
    <property type="evidence" value="ECO:0007669"/>
    <property type="project" value="UniProtKB-UniRule"/>
</dbReference>
<dbReference type="EC" id="5.6.2.4" evidence="13 15"/>
<dbReference type="RefSeq" id="WP_163285404.1">
    <property type="nucleotide sequence ID" value="NZ_JAAGVY010000018.1"/>
</dbReference>
<feature type="domain" description="Helicase C-terminal" evidence="17">
    <location>
        <begin position="486"/>
        <end position="646"/>
    </location>
</feature>
<evidence type="ECO:0000256" key="7">
    <source>
        <dbReference type="ARBA" id="ARBA00022840"/>
    </source>
</evidence>
<evidence type="ECO:0000313" key="18">
    <source>
        <dbReference type="EMBL" id="NEN24010.1"/>
    </source>
</evidence>
<keyword evidence="5 15" id="KW-0378">Hydrolase</keyword>
<comment type="caution">
    <text evidence="18">The sequence shown here is derived from an EMBL/GenBank/DDBJ whole genome shotgun (WGS) entry which is preliminary data.</text>
</comment>
<accession>A0A7K3WQR3</accession>
<dbReference type="PROSITE" id="PS51194">
    <property type="entry name" value="HELICASE_CTER"/>
    <property type="match status" value="1"/>
</dbReference>
<keyword evidence="9 15" id="KW-0233">DNA recombination</keyword>
<evidence type="ECO:0000256" key="5">
    <source>
        <dbReference type="ARBA" id="ARBA00022801"/>
    </source>
</evidence>
<dbReference type="GO" id="GO:0005524">
    <property type="term" value="F:ATP binding"/>
    <property type="evidence" value="ECO:0007669"/>
    <property type="project" value="UniProtKB-KW"/>
</dbReference>
<dbReference type="SUPFAM" id="SSF52540">
    <property type="entry name" value="P-loop containing nucleoside triphosphate hydrolases"/>
    <property type="match status" value="2"/>
</dbReference>
<keyword evidence="3 15" id="KW-0547">Nucleotide-binding</keyword>
<dbReference type="PANTHER" id="PTHR47964">
    <property type="entry name" value="ATP-DEPENDENT DNA HELICASE HOMOLOG RECG, CHLOROPLASTIC"/>
    <property type="match status" value="1"/>
</dbReference>
<evidence type="ECO:0000256" key="15">
    <source>
        <dbReference type="RuleBase" id="RU363016"/>
    </source>
</evidence>
<dbReference type="GO" id="GO:0016787">
    <property type="term" value="F:hydrolase activity"/>
    <property type="evidence" value="ECO:0007669"/>
    <property type="project" value="UniProtKB-KW"/>
</dbReference>
<keyword evidence="4 15" id="KW-0227">DNA damage</keyword>
<dbReference type="Proteomes" id="UP000486602">
    <property type="component" value="Unassembled WGS sequence"/>
</dbReference>
<evidence type="ECO:0000256" key="1">
    <source>
        <dbReference type="ARBA" id="ARBA00007504"/>
    </source>
</evidence>
<evidence type="ECO:0000256" key="8">
    <source>
        <dbReference type="ARBA" id="ARBA00023125"/>
    </source>
</evidence>
<evidence type="ECO:0000256" key="11">
    <source>
        <dbReference type="ARBA" id="ARBA00023235"/>
    </source>
</evidence>
<comment type="function">
    <text evidence="15">Plays a critical role in recombination and DNA repair. Helps process Holliday junction intermediates to mature products by catalyzing branch migration. Has replication fork regression activity, unwinds stalled or blocked replication forks to make a HJ that can be resolved. Has a DNA unwinding activity characteristic of a DNA helicase with 3'-5' polarity.</text>
</comment>
<evidence type="ECO:0000313" key="19">
    <source>
        <dbReference type="Proteomes" id="UP000486602"/>
    </source>
</evidence>
<dbReference type="PANTHER" id="PTHR47964:SF1">
    <property type="entry name" value="ATP-DEPENDENT DNA HELICASE HOMOLOG RECG, CHLOROPLASTIC"/>
    <property type="match status" value="1"/>
</dbReference>
<keyword evidence="10 15" id="KW-0234">DNA repair</keyword>
<dbReference type="InterPro" id="IPR014001">
    <property type="entry name" value="Helicase_ATP-bd"/>
</dbReference>
<dbReference type="SUPFAM" id="SSF50249">
    <property type="entry name" value="Nucleic acid-binding proteins"/>
    <property type="match status" value="1"/>
</dbReference>
<evidence type="ECO:0000256" key="13">
    <source>
        <dbReference type="ARBA" id="ARBA00034808"/>
    </source>
</evidence>
<keyword evidence="8" id="KW-0238">DNA-binding</keyword>
<proteinExistence type="inferred from homology"/>
<dbReference type="AlphaFoldDB" id="A0A7K3WQR3"/>
<organism evidence="18 19">
    <name type="scientific">Cryomorpha ignava</name>
    <dbReference type="NCBI Taxonomy" id="101383"/>
    <lineage>
        <taxon>Bacteria</taxon>
        <taxon>Pseudomonadati</taxon>
        <taxon>Bacteroidota</taxon>
        <taxon>Flavobacteriia</taxon>
        <taxon>Flavobacteriales</taxon>
        <taxon>Cryomorphaceae</taxon>
        <taxon>Cryomorpha</taxon>
    </lineage>
</organism>
<dbReference type="InterPro" id="IPR045562">
    <property type="entry name" value="RecG_dom3_C"/>
</dbReference>
<dbReference type="Gene3D" id="3.40.50.300">
    <property type="entry name" value="P-loop containing nucleotide triphosphate hydrolases"/>
    <property type="match status" value="2"/>
</dbReference>
<dbReference type="GO" id="GO:0003677">
    <property type="term" value="F:DNA binding"/>
    <property type="evidence" value="ECO:0007669"/>
    <property type="project" value="UniProtKB-KW"/>
</dbReference>
<comment type="catalytic activity">
    <reaction evidence="14 15">
        <text>ATP + H2O = ADP + phosphate + H(+)</text>
        <dbReference type="Rhea" id="RHEA:13065"/>
        <dbReference type="ChEBI" id="CHEBI:15377"/>
        <dbReference type="ChEBI" id="CHEBI:15378"/>
        <dbReference type="ChEBI" id="CHEBI:30616"/>
        <dbReference type="ChEBI" id="CHEBI:43474"/>
        <dbReference type="ChEBI" id="CHEBI:456216"/>
        <dbReference type="EC" id="5.6.2.4"/>
    </reaction>
</comment>
<keyword evidence="7 15" id="KW-0067">ATP-binding</keyword>
<comment type="similarity">
    <text evidence="1 15">Belongs to the helicase family. RecG subfamily.</text>
</comment>
<dbReference type="CDD" id="cd17992">
    <property type="entry name" value="DEXHc_RecG"/>
    <property type="match status" value="1"/>
</dbReference>
<evidence type="ECO:0000256" key="12">
    <source>
        <dbReference type="ARBA" id="ARBA00034617"/>
    </source>
</evidence>
<dbReference type="CDD" id="cd04488">
    <property type="entry name" value="RecG_wedge_OBF"/>
    <property type="match status" value="1"/>
</dbReference>
<dbReference type="InterPro" id="IPR047112">
    <property type="entry name" value="RecG/Mfd"/>
</dbReference>
<dbReference type="Pfam" id="PF19833">
    <property type="entry name" value="RecG_dom3_C"/>
    <property type="match status" value="1"/>
</dbReference>
<dbReference type="NCBIfam" id="NF008165">
    <property type="entry name" value="PRK10917.1-3"/>
    <property type="match status" value="1"/>
</dbReference>
<evidence type="ECO:0000256" key="2">
    <source>
        <dbReference type="ARBA" id="ARBA00017846"/>
    </source>
</evidence>
<dbReference type="InterPro" id="IPR027417">
    <property type="entry name" value="P-loop_NTPase"/>
</dbReference>
<keyword evidence="19" id="KW-1185">Reference proteome</keyword>
<protein>
    <recommendedName>
        <fullName evidence="2 15">ATP-dependent DNA helicase RecG</fullName>
        <ecNumber evidence="13 15">5.6.2.4</ecNumber>
    </recommendedName>
</protein>
<dbReference type="GO" id="GO:0043138">
    <property type="term" value="F:3'-5' DNA helicase activity"/>
    <property type="evidence" value="ECO:0007669"/>
    <property type="project" value="UniProtKB-EC"/>
</dbReference>
<feature type="domain" description="Helicase ATP-binding" evidence="16">
    <location>
        <begin position="298"/>
        <end position="460"/>
    </location>
</feature>
<dbReference type="PROSITE" id="PS51192">
    <property type="entry name" value="HELICASE_ATP_BIND_1"/>
    <property type="match status" value="1"/>
</dbReference>
<gene>
    <name evidence="18" type="primary">recG</name>
    <name evidence="18" type="ORF">G3O08_10915</name>
</gene>
<name>A0A7K3WQR3_9FLAO</name>
<dbReference type="NCBIfam" id="NF008168">
    <property type="entry name" value="PRK10917.2-2"/>
    <property type="match status" value="1"/>
</dbReference>
<keyword evidence="6 15" id="KW-0347">Helicase</keyword>